<dbReference type="EMBL" id="GBRH01270930">
    <property type="protein sequence ID" value="JAD26965.1"/>
    <property type="molecule type" value="Transcribed_RNA"/>
</dbReference>
<evidence type="ECO:0000313" key="1">
    <source>
        <dbReference type="EMBL" id="JAD26965.1"/>
    </source>
</evidence>
<proteinExistence type="predicted"/>
<reference evidence="1" key="1">
    <citation type="submission" date="2014-09" db="EMBL/GenBank/DDBJ databases">
        <authorList>
            <person name="Magalhaes I.L.F."/>
            <person name="Oliveira U."/>
            <person name="Santos F.R."/>
            <person name="Vidigal T.H.D.A."/>
            <person name="Brescovit A.D."/>
            <person name="Santos A.J."/>
        </authorList>
    </citation>
    <scope>NUCLEOTIDE SEQUENCE</scope>
    <source>
        <tissue evidence="1">Shoot tissue taken approximately 20 cm above the soil surface</tissue>
    </source>
</reference>
<name>A0A0A8YQ23_ARUDO</name>
<reference evidence="1" key="2">
    <citation type="journal article" date="2015" name="Data Brief">
        <title>Shoot transcriptome of the giant reed, Arundo donax.</title>
        <authorList>
            <person name="Barrero R.A."/>
            <person name="Guerrero F.D."/>
            <person name="Moolhuijzen P."/>
            <person name="Goolsby J.A."/>
            <person name="Tidwell J."/>
            <person name="Bellgard S.E."/>
            <person name="Bellgard M.I."/>
        </authorList>
    </citation>
    <scope>NUCLEOTIDE SEQUENCE</scope>
    <source>
        <tissue evidence="1">Shoot tissue taken approximately 20 cm above the soil surface</tissue>
    </source>
</reference>
<organism evidence="1">
    <name type="scientific">Arundo donax</name>
    <name type="common">Giant reed</name>
    <name type="synonym">Donax arundinaceus</name>
    <dbReference type="NCBI Taxonomy" id="35708"/>
    <lineage>
        <taxon>Eukaryota</taxon>
        <taxon>Viridiplantae</taxon>
        <taxon>Streptophyta</taxon>
        <taxon>Embryophyta</taxon>
        <taxon>Tracheophyta</taxon>
        <taxon>Spermatophyta</taxon>
        <taxon>Magnoliopsida</taxon>
        <taxon>Liliopsida</taxon>
        <taxon>Poales</taxon>
        <taxon>Poaceae</taxon>
        <taxon>PACMAD clade</taxon>
        <taxon>Arundinoideae</taxon>
        <taxon>Arundineae</taxon>
        <taxon>Arundo</taxon>
    </lineage>
</organism>
<dbReference type="AlphaFoldDB" id="A0A0A8YQ23"/>
<accession>A0A0A8YQ23</accession>
<sequence>MQTLPAKIVSEQPNTSHGLGILLEGQIIGISRSGT</sequence>
<protein>
    <submittedName>
        <fullName evidence="1">Uncharacterized protein</fullName>
    </submittedName>
</protein>